<comment type="similarity">
    <text evidence="1">Belongs to the LysR transcriptional regulatory family.</text>
</comment>
<dbReference type="Pfam" id="PF00126">
    <property type="entry name" value="HTH_1"/>
    <property type="match status" value="1"/>
</dbReference>
<evidence type="ECO:0000256" key="3">
    <source>
        <dbReference type="ARBA" id="ARBA00023125"/>
    </source>
</evidence>
<dbReference type="CDD" id="cd05466">
    <property type="entry name" value="PBP2_LTTR_substrate"/>
    <property type="match status" value="1"/>
</dbReference>
<dbReference type="SUPFAM" id="SSF53850">
    <property type="entry name" value="Periplasmic binding protein-like II"/>
    <property type="match status" value="1"/>
</dbReference>
<accession>A0ABT3BJ52</accession>
<dbReference type="Gene3D" id="1.10.10.10">
    <property type="entry name" value="Winged helix-like DNA-binding domain superfamily/Winged helix DNA-binding domain"/>
    <property type="match status" value="1"/>
</dbReference>
<evidence type="ECO:0000256" key="1">
    <source>
        <dbReference type="ARBA" id="ARBA00009437"/>
    </source>
</evidence>
<feature type="domain" description="HTH lysR-type" evidence="5">
    <location>
        <begin position="11"/>
        <end position="68"/>
    </location>
</feature>
<name>A0ABT3BJ52_9RHOB</name>
<evidence type="ECO:0000256" key="2">
    <source>
        <dbReference type="ARBA" id="ARBA00023015"/>
    </source>
</evidence>
<keyword evidence="7" id="KW-1185">Reference proteome</keyword>
<dbReference type="PROSITE" id="PS50931">
    <property type="entry name" value="HTH_LYSR"/>
    <property type="match status" value="1"/>
</dbReference>
<evidence type="ECO:0000259" key="5">
    <source>
        <dbReference type="PROSITE" id="PS50931"/>
    </source>
</evidence>
<protein>
    <submittedName>
        <fullName evidence="6">LysR family transcriptional regulator</fullName>
    </submittedName>
</protein>
<keyword evidence="2" id="KW-0805">Transcription regulation</keyword>
<dbReference type="PRINTS" id="PR00039">
    <property type="entry name" value="HTHLYSR"/>
</dbReference>
<dbReference type="Gene3D" id="3.40.190.290">
    <property type="match status" value="1"/>
</dbReference>
<proteinExistence type="inferred from homology"/>
<comment type="caution">
    <text evidence="6">The sequence shown here is derived from an EMBL/GenBank/DDBJ whole genome shotgun (WGS) entry which is preliminary data.</text>
</comment>
<gene>
    <name evidence="6" type="ORF">MUB52_19385</name>
</gene>
<dbReference type="InterPro" id="IPR036388">
    <property type="entry name" value="WH-like_DNA-bd_sf"/>
</dbReference>
<evidence type="ECO:0000313" key="7">
    <source>
        <dbReference type="Proteomes" id="UP001208690"/>
    </source>
</evidence>
<keyword evidence="4" id="KW-0804">Transcription</keyword>
<organism evidence="6 7">
    <name type="scientific">Roseobacter sinensis</name>
    <dbReference type="NCBI Taxonomy" id="2931391"/>
    <lineage>
        <taxon>Bacteria</taxon>
        <taxon>Pseudomonadati</taxon>
        <taxon>Pseudomonadota</taxon>
        <taxon>Alphaproteobacteria</taxon>
        <taxon>Rhodobacterales</taxon>
        <taxon>Roseobacteraceae</taxon>
        <taxon>Roseobacter</taxon>
    </lineage>
</organism>
<dbReference type="PANTHER" id="PTHR30126:SF40">
    <property type="entry name" value="HTH-TYPE TRANSCRIPTIONAL REGULATOR GLTR"/>
    <property type="match status" value="1"/>
</dbReference>
<dbReference type="PANTHER" id="PTHR30126">
    <property type="entry name" value="HTH-TYPE TRANSCRIPTIONAL REGULATOR"/>
    <property type="match status" value="1"/>
</dbReference>
<dbReference type="Pfam" id="PF03466">
    <property type="entry name" value="LysR_substrate"/>
    <property type="match status" value="1"/>
</dbReference>
<dbReference type="EMBL" id="JALIEB010000017">
    <property type="protein sequence ID" value="MCV3273601.1"/>
    <property type="molecule type" value="Genomic_DNA"/>
</dbReference>
<sequence length="295" mass="32713">MGVAKGATMRPNHHQFEAFAYVVREGSFSAAAARLGVTQSTITQHVANLERIVGAVLLLRGRDGVELTATGQEFYDLADRMVALDAEVSERLDGFNAMQDGRLKIIGNAPQPALKIIARFRQRFPHIHIDFGLHDWTTATSMMRGRLADVGLITDAPQHEAWERIAIEQSAYVLYCPDTHRFAGQDAVSLSDLREETLIVPEKGSLTQRLLAQVCRERGITVSRTVTMTTFPLMCEAVLQGIGVALFLRDSSLIRDNLAQVSVHEMPETQATYLIATKDRIRLRLVAEFINTAVV</sequence>
<reference evidence="6 7" key="1">
    <citation type="submission" date="2022-04" db="EMBL/GenBank/DDBJ databases">
        <title>Roseobacter sp. WL0113 is a bacterium isolated from neritic sediment.</title>
        <authorList>
            <person name="Wang L."/>
            <person name="He W."/>
            <person name="Zhang D.-F."/>
        </authorList>
    </citation>
    <scope>NUCLEOTIDE SEQUENCE [LARGE SCALE GENOMIC DNA]</scope>
    <source>
        <strain evidence="6 7">WL0113</strain>
    </source>
</reference>
<dbReference type="SUPFAM" id="SSF46785">
    <property type="entry name" value="Winged helix' DNA-binding domain"/>
    <property type="match status" value="1"/>
</dbReference>
<dbReference type="Proteomes" id="UP001208690">
    <property type="component" value="Unassembled WGS sequence"/>
</dbReference>
<dbReference type="InterPro" id="IPR000847">
    <property type="entry name" value="LysR_HTH_N"/>
</dbReference>
<evidence type="ECO:0000313" key="6">
    <source>
        <dbReference type="EMBL" id="MCV3273601.1"/>
    </source>
</evidence>
<keyword evidence="3" id="KW-0238">DNA-binding</keyword>
<evidence type="ECO:0000256" key="4">
    <source>
        <dbReference type="ARBA" id="ARBA00023163"/>
    </source>
</evidence>
<dbReference type="InterPro" id="IPR036390">
    <property type="entry name" value="WH_DNA-bd_sf"/>
</dbReference>
<dbReference type="InterPro" id="IPR005119">
    <property type="entry name" value="LysR_subst-bd"/>
</dbReference>